<evidence type="ECO:0000256" key="8">
    <source>
        <dbReference type="PROSITE-ProRule" id="PRU00182"/>
    </source>
</evidence>
<dbReference type="InterPro" id="IPR006224">
    <property type="entry name" value="PsdUridine_synth_RluA-like_CS"/>
</dbReference>
<evidence type="ECO:0000256" key="6">
    <source>
        <dbReference type="ARBA" id="ARBA00023235"/>
    </source>
</evidence>
<dbReference type="NCBIfam" id="TIGR00005">
    <property type="entry name" value="rluA_subfam"/>
    <property type="match status" value="1"/>
</dbReference>
<dbReference type="InterPro" id="IPR020103">
    <property type="entry name" value="PsdUridine_synth_cat_dom_sf"/>
</dbReference>
<sequence length="305" mass="35193">MKNTLNLFKVNKEKIGQRLDNYIIREFKKIPKSFIYRIIRIGKIRLNGNIAKAKTRLQNGDQIKTPKFLITMVKKVYISDKLKKFLLESVIAESNDWLVINKPCGISVHGGSKIKIGLIEAIKQARKDIDFIELVHRLDKDTSGCLLLAKSRTALLLFNKAFKNRKIEKCYIALVYGHWPISINYVTASIKRFNTLNGEYKMQINQYGKYSFTLFKICKFFYKSTLIKALPITGRTHQIRVHAAHVGNPILGDKKYYNNNSKIISYKLNINRLFLHAGSIKFPDPTTGKIIHVKAKIDPVLKEFF</sequence>
<dbReference type="PROSITE" id="PS01129">
    <property type="entry name" value="PSI_RLU"/>
    <property type="match status" value="1"/>
</dbReference>
<organism evidence="11 12">
    <name type="scientific">Candidatus Johnevansia muelleri</name>
    <dbReference type="NCBI Taxonomy" id="1495769"/>
    <lineage>
        <taxon>Bacteria</taxon>
        <taxon>Pseudomonadati</taxon>
        <taxon>Pseudomonadota</taxon>
        <taxon>Gammaproteobacteria</taxon>
        <taxon>Candidatus Johnevansiales</taxon>
        <taxon>Candidatus Johnevansiaceae</taxon>
        <taxon>Candidatus Johnevansia</taxon>
    </lineage>
</organism>
<feature type="active site" evidence="7">
    <location>
        <position position="139"/>
    </location>
</feature>
<proteinExistence type="inferred from homology"/>
<gene>
    <name evidence="11" type="primary">rluC</name>
    <name evidence="11" type="ORF">CEM_137</name>
</gene>
<dbReference type="EC" id="5.4.99.-" evidence="9"/>
<dbReference type="InterPro" id="IPR036986">
    <property type="entry name" value="S4_RNA-bd_sf"/>
</dbReference>
<dbReference type="OrthoDB" id="9807829at2"/>
<dbReference type="Pfam" id="PF00849">
    <property type="entry name" value="PseudoU_synth_2"/>
    <property type="match status" value="1"/>
</dbReference>
<dbReference type="SUPFAM" id="SSF55120">
    <property type="entry name" value="Pseudouridine synthase"/>
    <property type="match status" value="1"/>
</dbReference>
<dbReference type="Gene3D" id="3.30.2350.10">
    <property type="entry name" value="Pseudouridine synthase"/>
    <property type="match status" value="1"/>
</dbReference>
<dbReference type="InterPro" id="IPR006145">
    <property type="entry name" value="PsdUridine_synth_RsuA/RluA"/>
</dbReference>
<dbReference type="Proteomes" id="UP000032420">
    <property type="component" value="Chromosome I"/>
</dbReference>
<reference evidence="12" key="1">
    <citation type="submission" date="2014-07" db="EMBL/GenBank/DDBJ databases">
        <authorList>
            <person name="Santos-Garcia D."/>
        </authorList>
    </citation>
    <scope>NUCLEOTIDE SEQUENCE [LARGE SCALE GENOMIC DNA]</scope>
</reference>
<keyword evidence="5 8" id="KW-0694">RNA-binding</keyword>
<comment type="catalytic activity">
    <reaction evidence="9">
        <text>a uridine in RNA = a pseudouridine in RNA</text>
        <dbReference type="Rhea" id="RHEA:48348"/>
        <dbReference type="Rhea" id="RHEA-COMP:12068"/>
        <dbReference type="Rhea" id="RHEA-COMP:12069"/>
        <dbReference type="ChEBI" id="CHEBI:65314"/>
        <dbReference type="ChEBI" id="CHEBI:65315"/>
    </reaction>
</comment>
<dbReference type="EMBL" id="LM655252">
    <property type="protein sequence ID" value="CDZ16405.1"/>
    <property type="molecule type" value="Genomic_DNA"/>
</dbReference>
<protein>
    <recommendedName>
        <fullName evidence="9">Pseudouridine synthase</fullName>
        <ecNumber evidence="9">5.4.99.-</ecNumber>
    </recommendedName>
</protein>
<dbReference type="CDD" id="cd02869">
    <property type="entry name" value="PseudoU_synth_RluA_like"/>
    <property type="match status" value="1"/>
</dbReference>
<dbReference type="SMART" id="SM00363">
    <property type="entry name" value="S4"/>
    <property type="match status" value="1"/>
</dbReference>
<evidence type="ECO:0000313" key="11">
    <source>
        <dbReference type="EMBL" id="CDZ16405.1"/>
    </source>
</evidence>
<evidence type="ECO:0000256" key="1">
    <source>
        <dbReference type="ARBA" id="ARBA00000381"/>
    </source>
</evidence>
<dbReference type="CDD" id="cd00165">
    <property type="entry name" value="S4"/>
    <property type="match status" value="1"/>
</dbReference>
<dbReference type="PANTHER" id="PTHR21600:SF92">
    <property type="entry name" value="RIBOSOMAL LARGE SUBUNIT PSEUDOURIDINE SYNTHASE C"/>
    <property type="match status" value="1"/>
</dbReference>
<dbReference type="SUPFAM" id="SSF55174">
    <property type="entry name" value="Alpha-L RNA-binding motif"/>
    <property type="match status" value="1"/>
</dbReference>
<dbReference type="InterPro" id="IPR050188">
    <property type="entry name" value="RluA_PseudoU_synthase"/>
</dbReference>
<keyword evidence="6 9" id="KW-0413">Isomerase</keyword>
<dbReference type="GO" id="GO:0003723">
    <property type="term" value="F:RNA binding"/>
    <property type="evidence" value="ECO:0007669"/>
    <property type="project" value="UniProtKB-KW"/>
</dbReference>
<evidence type="ECO:0000256" key="4">
    <source>
        <dbReference type="ARBA" id="ARBA00022552"/>
    </source>
</evidence>
<dbReference type="Pfam" id="PF01479">
    <property type="entry name" value="S4"/>
    <property type="match status" value="1"/>
</dbReference>
<comment type="similarity">
    <text evidence="3 9">Belongs to the pseudouridine synthase RluA family.</text>
</comment>
<dbReference type="STRING" id="1495769.CEM_137"/>
<dbReference type="PATRIC" id="fig|1495769.3.peg.127"/>
<evidence type="ECO:0000256" key="5">
    <source>
        <dbReference type="ARBA" id="ARBA00022884"/>
    </source>
</evidence>
<name>A0A078KHK6_9GAMM</name>
<accession>A0A078KHK6</accession>
<dbReference type="GO" id="GO:0000455">
    <property type="term" value="P:enzyme-directed rRNA pseudouridine synthesis"/>
    <property type="evidence" value="ECO:0007669"/>
    <property type="project" value="TreeGrafter"/>
</dbReference>
<keyword evidence="12" id="KW-1185">Reference proteome</keyword>
<dbReference type="GO" id="GO:0160141">
    <property type="term" value="F:23S rRNA pseudouridine(955/2504/2580) synthase activity"/>
    <property type="evidence" value="ECO:0007669"/>
    <property type="project" value="UniProtKB-EC"/>
</dbReference>
<dbReference type="InterPro" id="IPR006225">
    <property type="entry name" value="PsdUridine_synth_RluC/D"/>
</dbReference>
<comment type="catalytic activity">
    <reaction evidence="1">
        <text>uridine(955/2504/2580) in 23S rRNA = pseudouridine(955/2504/2580) in 23S rRNA</text>
        <dbReference type="Rhea" id="RHEA:42528"/>
        <dbReference type="Rhea" id="RHEA-COMP:10099"/>
        <dbReference type="Rhea" id="RHEA-COMP:10100"/>
        <dbReference type="ChEBI" id="CHEBI:65314"/>
        <dbReference type="ChEBI" id="CHEBI:65315"/>
        <dbReference type="EC" id="5.4.99.24"/>
    </reaction>
</comment>
<evidence type="ECO:0000256" key="3">
    <source>
        <dbReference type="ARBA" id="ARBA00010876"/>
    </source>
</evidence>
<dbReference type="KEGG" id="eme:CEM_137"/>
<dbReference type="InterPro" id="IPR002942">
    <property type="entry name" value="S4_RNA-bd"/>
</dbReference>
<evidence type="ECO:0000256" key="9">
    <source>
        <dbReference type="RuleBase" id="RU362028"/>
    </source>
</evidence>
<dbReference type="Gene3D" id="3.10.290.10">
    <property type="entry name" value="RNA-binding S4 domain"/>
    <property type="match status" value="1"/>
</dbReference>
<dbReference type="PANTHER" id="PTHR21600">
    <property type="entry name" value="MITOCHONDRIAL RNA PSEUDOURIDINE SYNTHASE"/>
    <property type="match status" value="1"/>
</dbReference>
<evidence type="ECO:0000256" key="7">
    <source>
        <dbReference type="PIRSR" id="PIRSR606225-1"/>
    </source>
</evidence>
<dbReference type="HOGENOM" id="CLU_016902_1_1_6"/>
<evidence type="ECO:0000256" key="2">
    <source>
        <dbReference type="ARBA" id="ARBA00002876"/>
    </source>
</evidence>
<evidence type="ECO:0000259" key="10">
    <source>
        <dbReference type="SMART" id="SM00363"/>
    </source>
</evidence>
<comment type="function">
    <text evidence="2">Responsible for synthesis of pseudouridine from uracil at positions 955, 2504 and 2580 in 23S ribosomal RNA.</text>
</comment>
<evidence type="ECO:0000313" key="12">
    <source>
        <dbReference type="Proteomes" id="UP000032420"/>
    </source>
</evidence>
<feature type="domain" description="RNA-binding S4" evidence="10">
    <location>
        <begin position="17"/>
        <end position="79"/>
    </location>
</feature>
<dbReference type="AlphaFoldDB" id="A0A078KHK6"/>
<dbReference type="PROSITE" id="PS50889">
    <property type="entry name" value="S4"/>
    <property type="match status" value="1"/>
</dbReference>
<keyword evidence="4" id="KW-0698">rRNA processing</keyword>